<feature type="compositionally biased region" description="Polar residues" evidence="1">
    <location>
        <begin position="388"/>
        <end position="397"/>
    </location>
</feature>
<dbReference type="PANTHER" id="PTHR10335:SF23">
    <property type="entry name" value="OB FOLD-CONTAINING PROTEIN, NUCLEIC ACID BINDING"/>
    <property type="match status" value="1"/>
</dbReference>
<evidence type="ECO:0000313" key="3">
    <source>
        <dbReference type="EMBL" id="OMJ08398.1"/>
    </source>
</evidence>
<gene>
    <name evidence="3" type="ORF">AYI69_g11078</name>
</gene>
<feature type="region of interest" description="Disordered" evidence="1">
    <location>
        <begin position="366"/>
        <end position="400"/>
    </location>
</feature>
<dbReference type="InterPro" id="IPR018812">
    <property type="entry name" value="SAK_HAD"/>
</dbReference>
<sequence length="717" mass="82103">MLFLNYTFYASCVVRVLINPVSSILEKNMLGSSTHKKQKHNNYPKSYSSDLVQISKVDNIFTMITSPNTFSSDINKIETSQQMHHKKFKFQYQQELENVVKSFSETNSDSSKLINPLSKKFNEIKRLSVIDFDNTLFCSPLPNSDIWDSRSIGLLKGDLGWFLDSRTLQKPYLSNSKKRWVKDIEKVSTEEFNRPDTLCILLTGRSDYIYHDIIRDLLSKRNISFDMVILKENPNIKWNPNNFISNKLDYYELTARNKALGIFASKASNPITFDYKMDVIADILDAFPSLDSIYMWDDRLNHCSKMQTFLENKYVSNNRIKEAKVYKVDQNTIYMDLDYEKKLVNYLVNDHNDYVDSELLRSAIDSQPQNNLPPQPDSNPDPTSPDNLTPSNSLPSTQKKDLSITRLKIEPYTRYTAVVLDQKSSDLLDSIFKTPKFWRKTEYHLFLGIGEIDDCYLAKNLGDYNFVNSCNEDPNHSKKNLKTVSFGDKVEIDVDGVGFISDTIYGLRILKTLAISDISNSNNTKITKKFRSVYNPSKLFDVGSDIDKENYSKPLLKFSSRPRFIPLCFNEAGGFMNTELLKINNFLNFSQFNTKNLKNVDQKFSVKLSKFVDLDSLNNNVRVSSLVSEKECILKLSGYITKVVRSAIVPETPVEPVKKDEVSIGNLIKVKWGDKIVGSDIGKAKKLIESQMADKQISNSDANLHLIKNLVDNLNPS</sequence>
<evidence type="ECO:0000313" key="4">
    <source>
        <dbReference type="Proteomes" id="UP000187429"/>
    </source>
</evidence>
<organism evidence="3 4">
    <name type="scientific">Smittium culicis</name>
    <dbReference type="NCBI Taxonomy" id="133412"/>
    <lineage>
        <taxon>Eukaryota</taxon>
        <taxon>Fungi</taxon>
        <taxon>Fungi incertae sedis</taxon>
        <taxon>Zoopagomycota</taxon>
        <taxon>Kickxellomycotina</taxon>
        <taxon>Harpellomycetes</taxon>
        <taxon>Harpellales</taxon>
        <taxon>Legeriomycetaceae</taxon>
        <taxon>Smittium</taxon>
    </lineage>
</organism>
<accession>A0A1R1X198</accession>
<dbReference type="GO" id="GO:0008649">
    <property type="term" value="F:rRNA methyltransferase activity"/>
    <property type="evidence" value="ECO:0007669"/>
    <property type="project" value="TreeGrafter"/>
</dbReference>
<evidence type="ECO:0000259" key="2">
    <source>
        <dbReference type="Pfam" id="PF10307"/>
    </source>
</evidence>
<feature type="compositionally biased region" description="Pro residues" evidence="1">
    <location>
        <begin position="371"/>
        <end position="383"/>
    </location>
</feature>
<name>A0A1R1X198_9FUNG</name>
<evidence type="ECO:0000256" key="1">
    <source>
        <dbReference type="SAM" id="MobiDB-lite"/>
    </source>
</evidence>
<reference evidence="4" key="1">
    <citation type="submission" date="2017-01" db="EMBL/GenBank/DDBJ databases">
        <authorList>
            <person name="Wang Y."/>
            <person name="White M."/>
            <person name="Kvist S."/>
            <person name="Moncalvo J.-M."/>
        </authorList>
    </citation>
    <scope>NUCLEOTIDE SEQUENCE [LARGE SCALE GENOMIC DNA]</scope>
    <source>
        <strain evidence="4">ID-206-W2</strain>
    </source>
</reference>
<dbReference type="GO" id="GO:0003723">
    <property type="term" value="F:RNA binding"/>
    <property type="evidence" value="ECO:0007669"/>
    <property type="project" value="TreeGrafter"/>
</dbReference>
<dbReference type="GO" id="GO:1990259">
    <property type="term" value="F:histone H2AQ104 methyltransferase activity"/>
    <property type="evidence" value="ECO:0007669"/>
    <property type="project" value="TreeGrafter"/>
</dbReference>
<dbReference type="Pfam" id="PF10307">
    <property type="entry name" value="HAD_SAK_1"/>
    <property type="match status" value="1"/>
</dbReference>
<dbReference type="PANTHER" id="PTHR10335">
    <property type="entry name" value="RRNA 2-O-METHYLTRANSFERASE FIBRILLARIN"/>
    <property type="match status" value="1"/>
</dbReference>
<comment type="caution">
    <text evidence="3">The sequence shown here is derived from an EMBL/GenBank/DDBJ whole genome shotgun (WGS) entry which is preliminary data.</text>
</comment>
<dbReference type="AlphaFoldDB" id="A0A1R1X198"/>
<proteinExistence type="predicted"/>
<dbReference type="GO" id="GO:0032040">
    <property type="term" value="C:small-subunit processome"/>
    <property type="evidence" value="ECO:0007669"/>
    <property type="project" value="TreeGrafter"/>
</dbReference>
<feature type="domain" description="Swiss Army Knife RNA repair protein HAD" evidence="2">
    <location>
        <begin position="139"/>
        <end position="352"/>
    </location>
</feature>
<dbReference type="GO" id="GO:0031428">
    <property type="term" value="C:box C/D methylation guide snoRNP complex"/>
    <property type="evidence" value="ECO:0007669"/>
    <property type="project" value="TreeGrafter"/>
</dbReference>
<keyword evidence="4" id="KW-1185">Reference proteome</keyword>
<dbReference type="Proteomes" id="UP000187429">
    <property type="component" value="Unassembled WGS sequence"/>
</dbReference>
<dbReference type="OrthoDB" id="5596992at2759"/>
<dbReference type="GO" id="GO:0000494">
    <property type="term" value="P:box C/D sno(s)RNA 3'-end processing"/>
    <property type="evidence" value="ECO:0007669"/>
    <property type="project" value="TreeGrafter"/>
</dbReference>
<dbReference type="EMBL" id="LSSM01007404">
    <property type="protein sequence ID" value="OMJ08398.1"/>
    <property type="molecule type" value="Genomic_DNA"/>
</dbReference>
<protein>
    <recommendedName>
        <fullName evidence="2">Swiss Army Knife RNA repair protein HAD domain-containing protein</fullName>
    </recommendedName>
</protein>